<dbReference type="Gene3D" id="1.10.600.10">
    <property type="entry name" value="Farnesyl Diphosphate Synthase"/>
    <property type="match status" value="1"/>
</dbReference>
<sequence>MKNYELVAAKISDPFLLRAYHRCGDRLGKSSKTVDFPETRCLLPPGKRPYYDSMIAFARQADDMLDDPNRAVPERARRFEEFRNRIASALDGDLTPPDDAEEGTDALIAAAFAHCARTWDISAESVHLFLRGLCTDLEVTGYPTYADLHEYMLAVSGQPALWINAVLEPSSDAAAEMAVSLSHAIYLLHFVRDFTEDLELGRVYLPEEDIGRSGVDRREIEELVEHGSVGHAMRPIVHRQANRINGLLAVSEGWWRLVRPSSRWFVRQTHRLAVDSLRRLVRRDYRLGKLSSFDSFRKRAVSLGSTSTAYLRALAQRSW</sequence>
<dbReference type="AlphaFoldDB" id="A0A1H0X332"/>
<dbReference type="PANTHER" id="PTHR31480">
    <property type="entry name" value="BIFUNCTIONAL LYCOPENE CYCLASE/PHYTOENE SYNTHASE"/>
    <property type="match status" value="1"/>
</dbReference>
<organism evidence="1 2">
    <name type="scientific">Actinopolyspora xinjiangensis</name>
    <dbReference type="NCBI Taxonomy" id="405564"/>
    <lineage>
        <taxon>Bacteria</taxon>
        <taxon>Bacillati</taxon>
        <taxon>Actinomycetota</taxon>
        <taxon>Actinomycetes</taxon>
        <taxon>Actinopolysporales</taxon>
        <taxon>Actinopolysporaceae</taxon>
        <taxon>Actinopolyspora</taxon>
    </lineage>
</organism>
<keyword evidence="2" id="KW-1185">Reference proteome</keyword>
<dbReference type="Proteomes" id="UP000199497">
    <property type="component" value="Unassembled WGS sequence"/>
</dbReference>
<dbReference type="RefSeq" id="WP_170837650.1">
    <property type="nucleotide sequence ID" value="NZ_FNJR01000025.1"/>
</dbReference>
<dbReference type="InterPro" id="IPR002060">
    <property type="entry name" value="Squ/phyt_synthse"/>
</dbReference>
<protein>
    <submittedName>
        <fullName evidence="1">Phytoene synthase</fullName>
    </submittedName>
</protein>
<name>A0A1H0X332_9ACTN</name>
<accession>A0A1H0X332</accession>
<dbReference type="Pfam" id="PF00494">
    <property type="entry name" value="SQS_PSY"/>
    <property type="match status" value="1"/>
</dbReference>
<dbReference type="SUPFAM" id="SSF48576">
    <property type="entry name" value="Terpenoid synthases"/>
    <property type="match status" value="1"/>
</dbReference>
<gene>
    <name evidence="1" type="ORF">SAMN04487905_12512</name>
</gene>
<reference evidence="2" key="1">
    <citation type="submission" date="2016-10" db="EMBL/GenBank/DDBJ databases">
        <authorList>
            <person name="Varghese N."/>
            <person name="Submissions S."/>
        </authorList>
    </citation>
    <scope>NUCLEOTIDE SEQUENCE [LARGE SCALE GENOMIC DNA]</scope>
    <source>
        <strain evidence="2">DSM 46732</strain>
    </source>
</reference>
<dbReference type="GO" id="GO:0016765">
    <property type="term" value="F:transferase activity, transferring alkyl or aryl (other than methyl) groups"/>
    <property type="evidence" value="ECO:0007669"/>
    <property type="project" value="UniProtKB-ARBA"/>
</dbReference>
<dbReference type="STRING" id="405564.SAMN04487905_12512"/>
<proteinExistence type="predicted"/>
<dbReference type="EMBL" id="FNJR01000025">
    <property type="protein sequence ID" value="SDP97322.1"/>
    <property type="molecule type" value="Genomic_DNA"/>
</dbReference>
<evidence type="ECO:0000313" key="1">
    <source>
        <dbReference type="EMBL" id="SDP97322.1"/>
    </source>
</evidence>
<evidence type="ECO:0000313" key="2">
    <source>
        <dbReference type="Proteomes" id="UP000199497"/>
    </source>
</evidence>
<dbReference type="InterPro" id="IPR008949">
    <property type="entry name" value="Isoprenoid_synthase_dom_sf"/>
</dbReference>